<evidence type="ECO:0000313" key="1">
    <source>
        <dbReference type="EMBL" id="KAH6941190.1"/>
    </source>
</evidence>
<name>A0ACB7T2V0_HYAAI</name>
<comment type="caution">
    <text evidence="1">The sequence shown here is derived from an EMBL/GenBank/DDBJ whole genome shotgun (WGS) entry which is preliminary data.</text>
</comment>
<organism evidence="1 2">
    <name type="scientific">Hyalomma asiaticum</name>
    <name type="common">Tick</name>
    <dbReference type="NCBI Taxonomy" id="266040"/>
    <lineage>
        <taxon>Eukaryota</taxon>
        <taxon>Metazoa</taxon>
        <taxon>Ecdysozoa</taxon>
        <taxon>Arthropoda</taxon>
        <taxon>Chelicerata</taxon>
        <taxon>Arachnida</taxon>
        <taxon>Acari</taxon>
        <taxon>Parasitiformes</taxon>
        <taxon>Ixodida</taxon>
        <taxon>Ixodoidea</taxon>
        <taxon>Ixodidae</taxon>
        <taxon>Hyalomminae</taxon>
        <taxon>Hyalomma</taxon>
    </lineage>
</organism>
<proteinExistence type="predicted"/>
<evidence type="ECO:0000313" key="2">
    <source>
        <dbReference type="Proteomes" id="UP000821845"/>
    </source>
</evidence>
<dbReference type="EMBL" id="CM023491">
    <property type="protein sequence ID" value="KAH6941190.1"/>
    <property type="molecule type" value="Genomic_DNA"/>
</dbReference>
<sequence length="110" mass="11889">MSSGEDGIPRRDVAQLFQGVMRGLRDVLPENWPSSQATVAIVVFVAVLCAFAYGLLRDAEPASLTYTADSPVAYFRVASRSSTPAREPGYVELAAILHTPVIVTERPAPR</sequence>
<accession>A0ACB7T2V0</accession>
<dbReference type="Proteomes" id="UP000821845">
    <property type="component" value="Chromosome 11"/>
</dbReference>
<reference evidence="1" key="1">
    <citation type="submission" date="2020-05" db="EMBL/GenBank/DDBJ databases">
        <title>Large-scale comparative analyses of tick genomes elucidate their genetic diversity and vector capacities.</title>
        <authorList>
            <person name="Jia N."/>
            <person name="Wang J."/>
            <person name="Shi W."/>
            <person name="Du L."/>
            <person name="Sun Y."/>
            <person name="Zhan W."/>
            <person name="Jiang J."/>
            <person name="Wang Q."/>
            <person name="Zhang B."/>
            <person name="Ji P."/>
            <person name="Sakyi L.B."/>
            <person name="Cui X."/>
            <person name="Yuan T."/>
            <person name="Jiang B."/>
            <person name="Yang W."/>
            <person name="Lam T.T.-Y."/>
            <person name="Chang Q."/>
            <person name="Ding S."/>
            <person name="Wang X."/>
            <person name="Zhu J."/>
            <person name="Ruan X."/>
            <person name="Zhao L."/>
            <person name="Wei J."/>
            <person name="Que T."/>
            <person name="Du C."/>
            <person name="Cheng J."/>
            <person name="Dai P."/>
            <person name="Han X."/>
            <person name="Huang E."/>
            <person name="Gao Y."/>
            <person name="Liu J."/>
            <person name="Shao H."/>
            <person name="Ye R."/>
            <person name="Li L."/>
            <person name="Wei W."/>
            <person name="Wang X."/>
            <person name="Wang C."/>
            <person name="Yang T."/>
            <person name="Huo Q."/>
            <person name="Li W."/>
            <person name="Guo W."/>
            <person name="Chen H."/>
            <person name="Zhou L."/>
            <person name="Ni X."/>
            <person name="Tian J."/>
            <person name="Zhou Y."/>
            <person name="Sheng Y."/>
            <person name="Liu T."/>
            <person name="Pan Y."/>
            <person name="Xia L."/>
            <person name="Li J."/>
            <person name="Zhao F."/>
            <person name="Cao W."/>
        </authorList>
    </citation>
    <scope>NUCLEOTIDE SEQUENCE</scope>
    <source>
        <strain evidence="1">Hyas-2018</strain>
    </source>
</reference>
<protein>
    <submittedName>
        <fullName evidence="1">Uncharacterized protein</fullName>
    </submittedName>
</protein>
<keyword evidence="2" id="KW-1185">Reference proteome</keyword>
<gene>
    <name evidence="1" type="ORF">HPB50_014888</name>
</gene>